<comment type="subunit">
    <text evidence="2">Homodimer.</text>
</comment>
<dbReference type="RefSeq" id="WP_343856310.1">
    <property type="nucleotide sequence ID" value="NZ_BAAAFD010000001.1"/>
</dbReference>
<dbReference type="PANTHER" id="PTHR43210:SF5">
    <property type="entry name" value="DETHIOBIOTIN SYNTHETASE"/>
    <property type="match status" value="1"/>
</dbReference>
<comment type="catalytic activity">
    <reaction evidence="2">
        <text>(7R,8S)-7,8-diammoniononanoate + CO2 + ATP = (4R,5S)-dethiobiotin + ADP + phosphate + 3 H(+)</text>
        <dbReference type="Rhea" id="RHEA:15805"/>
        <dbReference type="ChEBI" id="CHEBI:15378"/>
        <dbReference type="ChEBI" id="CHEBI:16526"/>
        <dbReference type="ChEBI" id="CHEBI:30616"/>
        <dbReference type="ChEBI" id="CHEBI:43474"/>
        <dbReference type="ChEBI" id="CHEBI:149469"/>
        <dbReference type="ChEBI" id="CHEBI:149473"/>
        <dbReference type="ChEBI" id="CHEBI:456216"/>
        <dbReference type="EC" id="6.3.3.3"/>
    </reaction>
</comment>
<keyword evidence="1 2" id="KW-0093">Biotin biosynthesis</keyword>
<name>A0ABP3WS13_9ALTE</name>
<feature type="binding site" evidence="2">
    <location>
        <position position="55"/>
    </location>
    <ligand>
        <name>ATP</name>
        <dbReference type="ChEBI" id="CHEBI:30616"/>
    </ligand>
</feature>
<dbReference type="EC" id="6.3.3.3" evidence="2"/>
<comment type="function">
    <text evidence="2">Catalyzes a mechanistically unusual reaction, the ATP-dependent insertion of CO2 between the N7 and N8 nitrogen atoms of 7,8-diaminopelargonic acid (DAPA, also called 7,8-diammoniononanoate) to form a ureido ring.</text>
</comment>
<comment type="caution">
    <text evidence="2">Lacks conserved residue(s) required for the propagation of feature annotation.</text>
</comment>
<keyword evidence="2" id="KW-0547">Nucleotide-binding</keyword>
<evidence type="ECO:0000256" key="1">
    <source>
        <dbReference type="ARBA" id="ARBA00022756"/>
    </source>
</evidence>
<keyword evidence="2" id="KW-0436">Ligase</keyword>
<dbReference type="NCBIfam" id="TIGR00347">
    <property type="entry name" value="bioD"/>
    <property type="match status" value="1"/>
</dbReference>
<comment type="similarity">
    <text evidence="2">Belongs to the dethiobiotin synthetase family.</text>
</comment>
<dbReference type="HAMAP" id="MF_00336">
    <property type="entry name" value="BioD"/>
    <property type="match status" value="1"/>
</dbReference>
<dbReference type="Pfam" id="PF13500">
    <property type="entry name" value="AAA_26"/>
    <property type="match status" value="1"/>
</dbReference>
<dbReference type="InterPro" id="IPR027417">
    <property type="entry name" value="P-loop_NTPase"/>
</dbReference>
<keyword evidence="4" id="KW-1185">Reference proteome</keyword>
<comment type="cofactor">
    <cofactor evidence="2">
        <name>Mg(2+)</name>
        <dbReference type="ChEBI" id="CHEBI:18420"/>
    </cofactor>
</comment>
<comment type="pathway">
    <text evidence="2">Cofactor biosynthesis; biotin biosynthesis; biotin from 7,8-diaminononanoate: step 1/2.</text>
</comment>
<feature type="binding site" evidence="2">
    <location>
        <begin position="13"/>
        <end position="18"/>
    </location>
    <ligand>
        <name>ATP</name>
        <dbReference type="ChEBI" id="CHEBI:30616"/>
    </ligand>
</feature>
<comment type="subcellular location">
    <subcellularLocation>
        <location evidence="2">Cytoplasm</location>
    </subcellularLocation>
</comment>
<dbReference type="EMBL" id="BAAAFD010000001">
    <property type="protein sequence ID" value="GAA0853308.1"/>
    <property type="molecule type" value="Genomic_DNA"/>
</dbReference>
<feature type="binding site" evidence="2">
    <location>
        <begin position="206"/>
        <end position="208"/>
    </location>
    <ligand>
        <name>ATP</name>
        <dbReference type="ChEBI" id="CHEBI:30616"/>
    </ligand>
</feature>
<dbReference type="Gene3D" id="3.40.50.300">
    <property type="entry name" value="P-loop containing nucleotide triphosphate hydrolases"/>
    <property type="match status" value="1"/>
</dbReference>
<dbReference type="InterPro" id="IPR004472">
    <property type="entry name" value="DTB_synth_BioD"/>
</dbReference>
<feature type="binding site" evidence="2">
    <location>
        <position position="117"/>
    </location>
    <ligand>
        <name>Mg(2+)</name>
        <dbReference type="ChEBI" id="CHEBI:18420"/>
    </ligand>
</feature>
<feature type="active site" evidence="2">
    <location>
        <position position="38"/>
    </location>
</feature>
<comment type="caution">
    <text evidence="3">The sequence shown here is derived from an EMBL/GenBank/DDBJ whole genome shotgun (WGS) entry which is preliminary data.</text>
</comment>
<reference evidence="4" key="1">
    <citation type="journal article" date="2019" name="Int. J. Syst. Evol. Microbiol.">
        <title>The Global Catalogue of Microorganisms (GCM) 10K type strain sequencing project: providing services to taxonomists for standard genome sequencing and annotation.</title>
        <authorList>
            <consortium name="The Broad Institute Genomics Platform"/>
            <consortium name="The Broad Institute Genome Sequencing Center for Infectious Disease"/>
            <person name="Wu L."/>
            <person name="Ma J."/>
        </authorList>
    </citation>
    <scope>NUCLEOTIDE SEQUENCE [LARGE SCALE GENOMIC DNA]</scope>
    <source>
        <strain evidence="4">JCM 15896</strain>
    </source>
</reference>
<feature type="binding site" evidence="2">
    <location>
        <position position="55"/>
    </location>
    <ligand>
        <name>Mg(2+)</name>
        <dbReference type="ChEBI" id="CHEBI:18420"/>
    </ligand>
</feature>
<dbReference type="PIRSF" id="PIRSF006755">
    <property type="entry name" value="DTB_synth"/>
    <property type="match status" value="1"/>
</dbReference>
<organism evidence="3 4">
    <name type="scientific">Aliiglaciecola litoralis</name>
    <dbReference type="NCBI Taxonomy" id="582857"/>
    <lineage>
        <taxon>Bacteria</taxon>
        <taxon>Pseudomonadati</taxon>
        <taxon>Pseudomonadota</taxon>
        <taxon>Gammaproteobacteria</taxon>
        <taxon>Alteromonadales</taxon>
        <taxon>Alteromonadaceae</taxon>
        <taxon>Aliiglaciecola</taxon>
    </lineage>
</organism>
<dbReference type="PANTHER" id="PTHR43210">
    <property type="entry name" value="DETHIOBIOTIN SYNTHETASE"/>
    <property type="match status" value="1"/>
</dbReference>
<feature type="binding site" evidence="2">
    <location>
        <begin position="117"/>
        <end position="120"/>
    </location>
    <ligand>
        <name>ATP</name>
        <dbReference type="ChEBI" id="CHEBI:30616"/>
    </ligand>
</feature>
<dbReference type="CDD" id="cd03109">
    <property type="entry name" value="DTBS"/>
    <property type="match status" value="1"/>
</dbReference>
<keyword evidence="2" id="KW-0067">ATP-binding</keyword>
<dbReference type="Proteomes" id="UP001500359">
    <property type="component" value="Unassembled WGS sequence"/>
</dbReference>
<evidence type="ECO:0000313" key="3">
    <source>
        <dbReference type="EMBL" id="GAA0853308.1"/>
    </source>
</evidence>
<gene>
    <name evidence="2 3" type="primary">bioD</name>
    <name evidence="3" type="ORF">GCM10009114_05740</name>
</gene>
<proteinExistence type="inferred from homology"/>
<feature type="binding site" evidence="2">
    <location>
        <position position="17"/>
    </location>
    <ligand>
        <name>Mg(2+)</name>
        <dbReference type="ChEBI" id="CHEBI:18420"/>
    </ligand>
</feature>
<feature type="binding site" evidence="2">
    <location>
        <begin position="177"/>
        <end position="178"/>
    </location>
    <ligand>
        <name>ATP</name>
        <dbReference type="ChEBI" id="CHEBI:30616"/>
    </ligand>
</feature>
<keyword evidence="2" id="KW-0479">Metal-binding</keyword>
<protein>
    <recommendedName>
        <fullName evidence="2">ATP-dependent dethiobiotin synthetase BioD</fullName>
        <ecNumber evidence="2">6.3.3.3</ecNumber>
    </recommendedName>
    <alternativeName>
        <fullName evidence="2">DTB synthetase</fullName>
        <shortName evidence="2">DTBS</shortName>
    </alternativeName>
    <alternativeName>
        <fullName evidence="2">Dethiobiotin synthase</fullName>
    </alternativeName>
</protein>
<accession>A0ABP3WS13</accession>
<dbReference type="SUPFAM" id="SSF52540">
    <property type="entry name" value="P-loop containing nucleoside triphosphate hydrolases"/>
    <property type="match status" value="1"/>
</dbReference>
<keyword evidence="2" id="KW-0460">Magnesium</keyword>
<evidence type="ECO:0000256" key="2">
    <source>
        <dbReference type="HAMAP-Rule" id="MF_00336"/>
    </source>
</evidence>
<evidence type="ECO:0000313" key="4">
    <source>
        <dbReference type="Proteomes" id="UP001500359"/>
    </source>
</evidence>
<sequence length="226" mass="24380">MTQSLFITATDTDAGKTLIAQSILRLANAKGKTTLGYKPISAGCQQTANGLRNEDAEILQQQATLSVAYEQVNPIAFVDPVAPHLAAQKCGETIELSQIQRGYQSLFELGADLLVVEGAGGWRLPLGQGMFLSDFVRDAQIPVVLVVGLKLGCLNHALLTYQALLHDGVNVVGWIANQIDPDMLYLQSNIDALHDLIGVPCLGVVPYLKSSQSPDSYININMLFED</sequence>
<keyword evidence="2" id="KW-0963">Cytoplasm</keyword>